<evidence type="ECO:0000313" key="2">
    <source>
        <dbReference type="WBParaSite" id="SPAL_0000447600.1"/>
    </source>
</evidence>
<dbReference type="Proteomes" id="UP000046392">
    <property type="component" value="Unplaced"/>
</dbReference>
<proteinExistence type="predicted"/>
<keyword evidence="1" id="KW-1185">Reference proteome</keyword>
<sequence length="67" mass="8089">MVLGRAAMSERLRRIELIFNVNWTIFLNVKDRPANNLSVNFHDNRTTFLKLYFKFIFRLQDINIKKS</sequence>
<organism evidence="1 2">
    <name type="scientific">Strongyloides papillosus</name>
    <name type="common">Intestinal threadworm</name>
    <dbReference type="NCBI Taxonomy" id="174720"/>
    <lineage>
        <taxon>Eukaryota</taxon>
        <taxon>Metazoa</taxon>
        <taxon>Ecdysozoa</taxon>
        <taxon>Nematoda</taxon>
        <taxon>Chromadorea</taxon>
        <taxon>Rhabditida</taxon>
        <taxon>Tylenchina</taxon>
        <taxon>Panagrolaimomorpha</taxon>
        <taxon>Strongyloidoidea</taxon>
        <taxon>Strongyloididae</taxon>
        <taxon>Strongyloides</taxon>
    </lineage>
</organism>
<evidence type="ECO:0000313" key="1">
    <source>
        <dbReference type="Proteomes" id="UP000046392"/>
    </source>
</evidence>
<dbReference type="AlphaFoldDB" id="A0A0N5BEQ2"/>
<name>A0A0N5BEQ2_STREA</name>
<dbReference type="WBParaSite" id="SPAL_0000447600.1">
    <property type="protein sequence ID" value="SPAL_0000447600.1"/>
    <property type="gene ID" value="SPAL_0000447600"/>
</dbReference>
<reference evidence="2" key="1">
    <citation type="submission" date="2017-02" db="UniProtKB">
        <authorList>
            <consortium name="WormBaseParasite"/>
        </authorList>
    </citation>
    <scope>IDENTIFICATION</scope>
</reference>
<protein>
    <submittedName>
        <fullName evidence="2">Uncharacterized protein</fullName>
    </submittedName>
</protein>
<accession>A0A0N5BEQ2</accession>